<feature type="transmembrane region" description="Helical" evidence="7">
    <location>
        <begin position="202"/>
        <end position="221"/>
    </location>
</feature>
<dbReference type="CDD" id="cd13127">
    <property type="entry name" value="MATE_tuaB_like"/>
    <property type="match status" value="1"/>
</dbReference>
<dbReference type="GO" id="GO:0005886">
    <property type="term" value="C:plasma membrane"/>
    <property type="evidence" value="ECO:0007669"/>
    <property type="project" value="UniProtKB-SubCell"/>
</dbReference>
<sequence>MSDSKHSNCEESGDATENLKLSVARTLKWNVIDKVSSQILYAVTGVVLAQKLSQEEFGLVGAIMVFQMFAERFIESGFASALLQRKSPSRLDYSTVLWFNLSMALALYLLLFILAPWIADIFQGNTRLIPLSRVMFLTFIINSLSIVQSNRLIKRMETRMVAVSNSLGLIAGAVTGIYLAVSGYGAWALVWQSITVATVKTIILWFSSGWTPMLAFSFPVLKSFFRIGSVVMFTSLLNTAFQSMGSFLIGSKVNLSSLGYYTQADKWSKMAVVSISQVFASSFVPLLSKVQDDPERYAHMCGKTHRFAAYLLFPGMCLLAVMATPIFHTLFGTKWDPSIILFQLMLIRGIFFTLSNLYGNFLLSVARSKRLIANEVIRDTASIIAILITLPYIAITAPGNPVRGVEIFLWGQLAATIVTWITSLILVIRISGRTLLSYLGDLLPYFALTCLSLIPCIMLLNANLHPLLICVLQSLAFMAIYLGINALMKSRIQSDMLGYLFGRFRKAH</sequence>
<comment type="subcellular location">
    <subcellularLocation>
        <location evidence="1">Cell membrane</location>
        <topology evidence="1">Multi-pass membrane protein</topology>
    </subcellularLocation>
</comment>
<keyword evidence="6 7" id="KW-0472">Membrane</keyword>
<feature type="transmembrane region" description="Helical" evidence="7">
    <location>
        <begin position="407"/>
        <end position="430"/>
    </location>
</feature>
<evidence type="ECO:0000256" key="4">
    <source>
        <dbReference type="ARBA" id="ARBA00022692"/>
    </source>
</evidence>
<feature type="transmembrane region" description="Helical" evidence="7">
    <location>
        <begin position="270"/>
        <end position="287"/>
    </location>
</feature>
<feature type="transmembrane region" description="Helical" evidence="7">
    <location>
        <begin position="339"/>
        <end position="364"/>
    </location>
</feature>
<dbReference type="GeneID" id="82150423"/>
<keyword evidence="3" id="KW-1003">Cell membrane</keyword>
<protein>
    <submittedName>
        <fullName evidence="8">Lipopolysaccharide biosynthesis protein</fullName>
    </submittedName>
</protein>
<keyword evidence="9" id="KW-1185">Reference proteome</keyword>
<keyword evidence="5 7" id="KW-1133">Transmembrane helix</keyword>
<accession>A0A4Z0V229</accession>
<evidence type="ECO:0000313" key="9">
    <source>
        <dbReference type="Proteomes" id="UP000297635"/>
    </source>
</evidence>
<name>A0A4Z0V229_9BACT</name>
<gene>
    <name evidence="8" type="ORF">EZ315_11540</name>
</gene>
<feature type="transmembrane region" description="Helical" evidence="7">
    <location>
        <begin position="95"/>
        <end position="118"/>
    </location>
</feature>
<keyword evidence="4 7" id="KW-0812">Transmembrane</keyword>
<feature type="transmembrane region" description="Helical" evidence="7">
    <location>
        <begin position="376"/>
        <end position="395"/>
    </location>
</feature>
<evidence type="ECO:0000256" key="6">
    <source>
        <dbReference type="ARBA" id="ARBA00023136"/>
    </source>
</evidence>
<dbReference type="Pfam" id="PF13440">
    <property type="entry name" value="Polysacc_synt_3"/>
    <property type="match status" value="1"/>
</dbReference>
<proteinExistence type="inferred from homology"/>
<evidence type="ECO:0000256" key="7">
    <source>
        <dbReference type="SAM" id="Phobius"/>
    </source>
</evidence>
<evidence type="ECO:0000256" key="5">
    <source>
        <dbReference type="ARBA" id="ARBA00022989"/>
    </source>
</evidence>
<feature type="transmembrane region" description="Helical" evidence="7">
    <location>
        <begin position="130"/>
        <end position="147"/>
    </location>
</feature>
<dbReference type="PANTHER" id="PTHR30250:SF10">
    <property type="entry name" value="LIPOPOLYSACCHARIDE BIOSYNTHESIS PROTEIN WZXC"/>
    <property type="match status" value="1"/>
</dbReference>
<evidence type="ECO:0000256" key="1">
    <source>
        <dbReference type="ARBA" id="ARBA00004651"/>
    </source>
</evidence>
<feature type="transmembrane region" description="Helical" evidence="7">
    <location>
        <begin position="167"/>
        <end position="190"/>
    </location>
</feature>
<feature type="transmembrane region" description="Helical" evidence="7">
    <location>
        <begin position="307"/>
        <end position="327"/>
    </location>
</feature>
<dbReference type="AlphaFoldDB" id="A0A4Z0V229"/>
<dbReference type="InterPro" id="IPR050833">
    <property type="entry name" value="Poly_Biosynth_Transport"/>
</dbReference>
<feature type="transmembrane region" description="Helical" evidence="7">
    <location>
        <begin position="442"/>
        <end position="460"/>
    </location>
</feature>
<evidence type="ECO:0000256" key="2">
    <source>
        <dbReference type="ARBA" id="ARBA00007430"/>
    </source>
</evidence>
<reference evidence="8 9" key="1">
    <citation type="submission" date="2019-02" db="EMBL/GenBank/DDBJ databases">
        <title>Isolation and identification of novel species under the genus Muribaculum.</title>
        <authorList>
            <person name="Miyake S."/>
            <person name="Ding Y."/>
            <person name="Low A."/>
            <person name="Soh M."/>
            <person name="Seedorf H."/>
        </authorList>
    </citation>
    <scope>NUCLEOTIDE SEQUENCE [LARGE SCALE GENOMIC DNA]</scope>
    <source>
        <strain evidence="8 9">TLL-A3</strain>
    </source>
</reference>
<comment type="similarity">
    <text evidence="2">Belongs to the polysaccharide synthase family.</text>
</comment>
<evidence type="ECO:0000313" key="8">
    <source>
        <dbReference type="EMBL" id="TGG36480.1"/>
    </source>
</evidence>
<dbReference type="Proteomes" id="UP000297635">
    <property type="component" value="Unassembled WGS sequence"/>
</dbReference>
<feature type="transmembrane region" description="Helical" evidence="7">
    <location>
        <begin position="466"/>
        <end position="487"/>
    </location>
</feature>
<comment type="caution">
    <text evidence="8">The sequence shown here is derived from an EMBL/GenBank/DDBJ whole genome shotgun (WGS) entry which is preliminary data.</text>
</comment>
<feature type="transmembrane region" description="Helical" evidence="7">
    <location>
        <begin position="230"/>
        <end position="250"/>
    </location>
</feature>
<dbReference type="EMBL" id="SJSA01000002">
    <property type="protein sequence ID" value="TGG36480.1"/>
    <property type="molecule type" value="Genomic_DNA"/>
</dbReference>
<organism evidence="8 9">
    <name type="scientific">Duncaniella freteri</name>
    <dbReference type="NCBI Taxonomy" id="2530391"/>
    <lineage>
        <taxon>Bacteria</taxon>
        <taxon>Pseudomonadati</taxon>
        <taxon>Bacteroidota</taxon>
        <taxon>Bacteroidia</taxon>
        <taxon>Bacteroidales</taxon>
        <taxon>Muribaculaceae</taxon>
        <taxon>Duncaniella</taxon>
    </lineage>
</organism>
<evidence type="ECO:0000256" key="3">
    <source>
        <dbReference type="ARBA" id="ARBA00022475"/>
    </source>
</evidence>
<dbReference type="PANTHER" id="PTHR30250">
    <property type="entry name" value="PST FAMILY PREDICTED COLANIC ACID TRANSPORTER"/>
    <property type="match status" value="1"/>
</dbReference>
<dbReference type="RefSeq" id="WP_135472217.1">
    <property type="nucleotide sequence ID" value="NZ_CASJDB010000059.1"/>
</dbReference>